<evidence type="ECO:0000256" key="1">
    <source>
        <dbReference type="SAM" id="SignalP"/>
    </source>
</evidence>
<reference evidence="2" key="2">
    <citation type="submission" date="2023-01" db="EMBL/GenBank/DDBJ databases">
        <title>Draft genome sequence of Agaribacter marinus strain NBRC 110023.</title>
        <authorList>
            <person name="Sun Q."/>
            <person name="Mori K."/>
        </authorList>
    </citation>
    <scope>NUCLEOTIDE SEQUENCE</scope>
    <source>
        <strain evidence="2">NBRC 110023</strain>
    </source>
</reference>
<evidence type="ECO:0000313" key="2">
    <source>
        <dbReference type="EMBL" id="GLR71322.1"/>
    </source>
</evidence>
<dbReference type="AlphaFoldDB" id="A0AA37SX58"/>
<comment type="caution">
    <text evidence="2">The sequence shown here is derived from an EMBL/GenBank/DDBJ whole genome shotgun (WGS) entry which is preliminary data.</text>
</comment>
<dbReference type="Proteomes" id="UP001156601">
    <property type="component" value="Unassembled WGS sequence"/>
</dbReference>
<feature type="signal peptide" evidence="1">
    <location>
        <begin position="1"/>
        <end position="23"/>
    </location>
</feature>
<organism evidence="2 3">
    <name type="scientific">Agaribacter marinus</name>
    <dbReference type="NCBI Taxonomy" id="1431249"/>
    <lineage>
        <taxon>Bacteria</taxon>
        <taxon>Pseudomonadati</taxon>
        <taxon>Pseudomonadota</taxon>
        <taxon>Gammaproteobacteria</taxon>
        <taxon>Alteromonadales</taxon>
        <taxon>Alteromonadaceae</taxon>
        <taxon>Agaribacter</taxon>
    </lineage>
</organism>
<dbReference type="EMBL" id="BSOT01000006">
    <property type="protein sequence ID" value="GLR71322.1"/>
    <property type="molecule type" value="Genomic_DNA"/>
</dbReference>
<keyword evidence="3" id="KW-1185">Reference proteome</keyword>
<dbReference type="SUPFAM" id="SSF53850">
    <property type="entry name" value="Periplasmic binding protein-like II"/>
    <property type="match status" value="1"/>
</dbReference>
<gene>
    <name evidence="2" type="ORF">GCM10007852_22300</name>
</gene>
<accession>A0AA37SX58</accession>
<proteinExistence type="predicted"/>
<name>A0AA37SX58_9ALTE</name>
<keyword evidence="1" id="KW-0732">Signal</keyword>
<dbReference type="Gene3D" id="3.40.190.10">
    <property type="entry name" value="Periplasmic binding protein-like II"/>
    <property type="match status" value="2"/>
</dbReference>
<dbReference type="RefSeq" id="WP_284217682.1">
    <property type="nucleotide sequence ID" value="NZ_BSOT01000006.1"/>
</dbReference>
<feature type="chain" id="PRO_5041200304" evidence="1">
    <location>
        <begin position="24"/>
        <end position="263"/>
    </location>
</feature>
<reference evidence="2" key="1">
    <citation type="journal article" date="2014" name="Int. J. Syst. Evol. Microbiol.">
        <title>Complete genome sequence of Corynebacterium casei LMG S-19264T (=DSM 44701T), isolated from a smear-ripened cheese.</title>
        <authorList>
            <consortium name="US DOE Joint Genome Institute (JGI-PGF)"/>
            <person name="Walter F."/>
            <person name="Albersmeier A."/>
            <person name="Kalinowski J."/>
            <person name="Ruckert C."/>
        </authorList>
    </citation>
    <scope>NUCLEOTIDE SEQUENCE</scope>
    <source>
        <strain evidence="2">NBRC 110023</strain>
    </source>
</reference>
<evidence type="ECO:0000313" key="3">
    <source>
        <dbReference type="Proteomes" id="UP001156601"/>
    </source>
</evidence>
<sequence>MHTFISRFVGLVATILVVSAAQAAEYEFASIQQLSEQEVGRLVLPKIYDKLDIPINITPLPGKRAEQDVKSGLKDGEIMRIWSYGEGNDSVIRVPTSYYYLLTTAFVRKGSIIDIKQHSDLAKHRLAKVRGVKHTNDITRGMPTVMDFNSSLQMLSFVSVRRADIALTNYLDGMLTIYKHKLSDKLVPLEGNLARLELYHYVHVKHAELVPRIDNVIRTMKASGELENLVRFAEFSVIEDYSACDEGIDCVFHSIKDLHVNTD</sequence>
<protein>
    <submittedName>
        <fullName evidence="2">ABC transporter substrate-binding protein</fullName>
    </submittedName>
</protein>